<feature type="transmembrane region" description="Helical" evidence="1">
    <location>
        <begin position="92"/>
        <end position="113"/>
    </location>
</feature>
<keyword evidence="1" id="KW-0812">Transmembrane</keyword>
<keyword evidence="1" id="KW-1133">Transmembrane helix</keyword>
<proteinExistence type="predicted"/>
<feature type="transmembrane region" description="Helical" evidence="1">
    <location>
        <begin position="52"/>
        <end position="80"/>
    </location>
</feature>
<feature type="transmembrane region" description="Helical" evidence="1">
    <location>
        <begin position="133"/>
        <end position="153"/>
    </location>
</feature>
<dbReference type="STRING" id="246196.MSMEG_1000"/>
<keyword evidence="3" id="KW-1185">Reference proteome</keyword>
<organism evidence="2 3">
    <name type="scientific">Mycolicibacterium smegmatis (strain ATCC 700084 / mc(2)155)</name>
    <name type="common">Mycobacterium smegmatis</name>
    <dbReference type="NCBI Taxonomy" id="246196"/>
    <lineage>
        <taxon>Bacteria</taxon>
        <taxon>Bacillati</taxon>
        <taxon>Actinomycetota</taxon>
        <taxon>Actinomycetes</taxon>
        <taxon>Mycobacteriales</taxon>
        <taxon>Mycobacteriaceae</taxon>
        <taxon>Mycolicibacterium</taxon>
    </lineage>
</organism>
<dbReference type="Proteomes" id="UP000000757">
    <property type="component" value="Chromosome"/>
</dbReference>
<name>A0QR63_MYCS2</name>
<evidence type="ECO:0000256" key="1">
    <source>
        <dbReference type="SAM" id="Phobius"/>
    </source>
</evidence>
<dbReference type="AlphaFoldDB" id="A0QR63"/>
<dbReference type="KEGG" id="msm:MSMEG_1000"/>
<gene>
    <name evidence="2" type="ordered locus">MSMEG_1000</name>
</gene>
<reference evidence="2 3" key="1">
    <citation type="submission" date="2006-10" db="EMBL/GenBank/DDBJ databases">
        <authorList>
            <person name="Fleischmann R.D."/>
            <person name="Dodson R.J."/>
            <person name="Haft D.H."/>
            <person name="Merkel J.S."/>
            <person name="Nelson W.C."/>
            <person name="Fraser C.M."/>
        </authorList>
    </citation>
    <scope>NUCLEOTIDE SEQUENCE [LARGE SCALE GENOMIC DNA]</scope>
    <source>
        <strain evidence="3">ATCC 700084 / mc(2)155</strain>
    </source>
</reference>
<dbReference type="EMBL" id="CP000480">
    <property type="protein sequence ID" value="ABK74541.1"/>
    <property type="molecule type" value="Genomic_DNA"/>
</dbReference>
<accession>A0QR63</accession>
<evidence type="ECO:0000313" key="2">
    <source>
        <dbReference type="EMBL" id="ABK74541.1"/>
    </source>
</evidence>
<feature type="transmembrane region" description="Helical" evidence="1">
    <location>
        <begin position="28"/>
        <end position="46"/>
    </location>
</feature>
<dbReference type="OrthoDB" id="4559029at2"/>
<keyword evidence="1" id="KW-0472">Membrane</keyword>
<evidence type="ECO:0000313" key="3">
    <source>
        <dbReference type="Proteomes" id="UP000000757"/>
    </source>
</evidence>
<protein>
    <submittedName>
        <fullName evidence="2">Uncharacterized protein</fullName>
    </submittedName>
</protein>
<sequence length="188" mass="20238">MPVDRADTSGSAADQMAFAHRGGAMTRIVLAALGVVVGGYGAVLLWDNPPVILVRIVVWALVAVVVHDLVFAPVCAALGWSSRRLVPVRWQAPVALAALCSVVLALLAIPVYGKPGLRPDNLSVLDRDYVRGLWWSLAVVWLCVPAYMGGKALKDVAFKRSRQPLPVGQDEVVERERACDIEPQPPTV</sequence>